<comment type="caution">
    <text evidence="1">The sequence shown here is derived from an EMBL/GenBank/DDBJ whole genome shotgun (WGS) entry which is preliminary data.</text>
</comment>
<keyword evidence="2" id="KW-1185">Reference proteome</keyword>
<gene>
    <name evidence="1" type="ORF">OKJ48_24530</name>
</gene>
<sequence length="60" mass="6625">LAAWHPGDLAAWHPGDLAAWHPGDLAAWHPGDLAERGESTGRGARWRPELPREGRIRVVE</sequence>
<dbReference type="RefSeq" id="WP_324771128.1">
    <property type="nucleotide sequence ID" value="NZ_JAOZYB010000229.1"/>
</dbReference>
<evidence type="ECO:0000313" key="1">
    <source>
        <dbReference type="EMBL" id="MEB3963386.1"/>
    </source>
</evidence>
<evidence type="ECO:0000313" key="2">
    <source>
        <dbReference type="Proteomes" id="UP001352223"/>
    </source>
</evidence>
<reference evidence="1 2" key="1">
    <citation type="submission" date="2022-10" db="EMBL/GenBank/DDBJ databases">
        <authorList>
            <person name="Xie J."/>
            <person name="Shen N."/>
        </authorList>
    </citation>
    <scope>NUCLEOTIDE SEQUENCE [LARGE SCALE GENOMIC DNA]</scope>
    <source>
        <strain evidence="1 2">DSM 41681</strain>
    </source>
</reference>
<dbReference type="EMBL" id="JAOZYB010000229">
    <property type="protein sequence ID" value="MEB3963386.1"/>
    <property type="molecule type" value="Genomic_DNA"/>
</dbReference>
<name>A0ABU6CFB5_9ACTN</name>
<dbReference type="Proteomes" id="UP001352223">
    <property type="component" value="Unassembled WGS sequence"/>
</dbReference>
<accession>A0ABU6CFB5</accession>
<feature type="non-terminal residue" evidence="1">
    <location>
        <position position="1"/>
    </location>
</feature>
<organism evidence="1 2">
    <name type="scientific">Streptomyces kunmingensis</name>
    <dbReference type="NCBI Taxonomy" id="68225"/>
    <lineage>
        <taxon>Bacteria</taxon>
        <taxon>Bacillati</taxon>
        <taxon>Actinomycetota</taxon>
        <taxon>Actinomycetes</taxon>
        <taxon>Kitasatosporales</taxon>
        <taxon>Streptomycetaceae</taxon>
        <taxon>Streptomyces</taxon>
    </lineage>
</organism>
<proteinExistence type="predicted"/>
<protein>
    <submittedName>
        <fullName evidence="1">Uncharacterized protein</fullName>
    </submittedName>
</protein>